<evidence type="ECO:0000256" key="8">
    <source>
        <dbReference type="ARBA" id="ARBA00022519"/>
    </source>
</evidence>
<dbReference type="Proteomes" id="UP001595974">
    <property type="component" value="Unassembled WGS sequence"/>
</dbReference>
<evidence type="ECO:0000256" key="21">
    <source>
        <dbReference type="RuleBase" id="RU363065"/>
    </source>
</evidence>
<comment type="similarity">
    <text evidence="3 21">Belongs to the bacterial diacylglycerol kinase family.</text>
</comment>
<evidence type="ECO:0000256" key="11">
    <source>
        <dbReference type="ARBA" id="ARBA00022723"/>
    </source>
</evidence>
<comment type="cofactor">
    <cofactor evidence="1">
        <name>Mg(2+)</name>
        <dbReference type="ChEBI" id="CHEBI:18420"/>
    </cofactor>
</comment>
<dbReference type="Pfam" id="PF01219">
    <property type="entry name" value="DAGK_prokar"/>
    <property type="match status" value="1"/>
</dbReference>
<keyword evidence="23" id="KW-1185">Reference proteome</keyword>
<keyword evidence="10 21" id="KW-0812">Transmembrane</keyword>
<evidence type="ECO:0000256" key="9">
    <source>
        <dbReference type="ARBA" id="ARBA00022679"/>
    </source>
</evidence>
<protein>
    <recommendedName>
        <fullName evidence="5 21">Diacylglycerol kinase</fullName>
        <ecNumber evidence="4 21">2.7.1.107</ecNumber>
    </recommendedName>
</protein>
<evidence type="ECO:0000256" key="16">
    <source>
        <dbReference type="ARBA" id="ARBA00022989"/>
    </source>
</evidence>
<comment type="function">
    <text evidence="21">Catalyzes the ATP-dependent phosphorylation of sn-l,2-diacylglycerol (DAG) to phosphatidic acid. Involved in the recycling of diacylglycerol produced as a by-product during membrane-derived oligosaccharide (MDO) biosynthesis.</text>
</comment>
<dbReference type="InterPro" id="IPR036945">
    <property type="entry name" value="DAGK_sf"/>
</dbReference>
<accession>A0ABW1AKT0</accession>
<gene>
    <name evidence="22" type="ORF">ACFPTN_00275</name>
</gene>
<evidence type="ECO:0000256" key="12">
    <source>
        <dbReference type="ARBA" id="ARBA00022741"/>
    </source>
</evidence>
<keyword evidence="19" id="KW-0594">Phospholipid biosynthesis</keyword>
<feature type="transmembrane region" description="Helical" evidence="21">
    <location>
        <begin position="100"/>
        <end position="121"/>
    </location>
</feature>
<keyword evidence="6" id="KW-1003">Cell membrane</keyword>
<proteinExistence type="inferred from homology"/>
<evidence type="ECO:0000256" key="13">
    <source>
        <dbReference type="ARBA" id="ARBA00022777"/>
    </source>
</evidence>
<evidence type="ECO:0000256" key="2">
    <source>
        <dbReference type="ARBA" id="ARBA00004429"/>
    </source>
</evidence>
<name>A0ABW1AKT0_9RHOO</name>
<dbReference type="EC" id="2.7.1.107" evidence="4 21"/>
<dbReference type="GO" id="GO:0004143">
    <property type="term" value="F:ATP-dependent diacylglycerol kinase activity"/>
    <property type="evidence" value="ECO:0007669"/>
    <property type="project" value="UniProtKB-EC"/>
</dbReference>
<keyword evidence="13 21" id="KW-0418">Kinase</keyword>
<dbReference type="CDD" id="cd14264">
    <property type="entry name" value="DAGK_IM"/>
    <property type="match status" value="1"/>
</dbReference>
<evidence type="ECO:0000256" key="18">
    <source>
        <dbReference type="ARBA" id="ARBA00023136"/>
    </source>
</evidence>
<dbReference type="PROSITE" id="PS01069">
    <property type="entry name" value="DAGK_PROKAR"/>
    <property type="match status" value="1"/>
</dbReference>
<sequence>MESPYKGKTGLRRLWNAFHYSLEGLRAAWRHEDAFRQELRLALILVPAALWLGESGVAKAVLVGSLALVLLAELLNSAVEATVDRISLENHRLAKRAKDIGSAAVLVSLCNVVLVWGLVLFG</sequence>
<keyword evidence="15" id="KW-0460">Magnesium</keyword>
<dbReference type="InterPro" id="IPR000829">
    <property type="entry name" value="DAGK"/>
</dbReference>
<evidence type="ECO:0000256" key="14">
    <source>
        <dbReference type="ARBA" id="ARBA00022840"/>
    </source>
</evidence>
<keyword evidence="12 21" id="KW-0547">Nucleotide-binding</keyword>
<keyword evidence="11" id="KW-0479">Metal-binding</keyword>
<comment type="catalytic activity">
    <reaction evidence="21">
        <text>a 1,2-diacyl-sn-glycerol + ATP = a 1,2-diacyl-sn-glycero-3-phosphate + ADP + H(+)</text>
        <dbReference type="Rhea" id="RHEA:10272"/>
        <dbReference type="ChEBI" id="CHEBI:15378"/>
        <dbReference type="ChEBI" id="CHEBI:17815"/>
        <dbReference type="ChEBI" id="CHEBI:30616"/>
        <dbReference type="ChEBI" id="CHEBI:58608"/>
        <dbReference type="ChEBI" id="CHEBI:456216"/>
        <dbReference type="EC" id="2.7.1.107"/>
    </reaction>
</comment>
<dbReference type="EMBL" id="JBHSOG010000002">
    <property type="protein sequence ID" value="MFC5767799.1"/>
    <property type="molecule type" value="Genomic_DNA"/>
</dbReference>
<dbReference type="Gene3D" id="1.10.287.3610">
    <property type="match status" value="1"/>
</dbReference>
<comment type="subcellular location">
    <subcellularLocation>
        <location evidence="2 21">Cell inner membrane</location>
        <topology evidence="2 21">Multi-pass membrane protein</topology>
    </subcellularLocation>
</comment>
<evidence type="ECO:0000256" key="1">
    <source>
        <dbReference type="ARBA" id="ARBA00001946"/>
    </source>
</evidence>
<keyword evidence="20 21" id="KW-1208">Phospholipid metabolism</keyword>
<evidence type="ECO:0000256" key="19">
    <source>
        <dbReference type="ARBA" id="ARBA00023209"/>
    </source>
</evidence>
<dbReference type="PANTHER" id="PTHR34299:SF1">
    <property type="entry name" value="DIACYLGLYCEROL KINASE"/>
    <property type="match status" value="1"/>
</dbReference>
<evidence type="ECO:0000313" key="22">
    <source>
        <dbReference type="EMBL" id="MFC5767799.1"/>
    </source>
</evidence>
<evidence type="ECO:0000256" key="7">
    <source>
        <dbReference type="ARBA" id="ARBA00022516"/>
    </source>
</evidence>
<evidence type="ECO:0000256" key="4">
    <source>
        <dbReference type="ARBA" id="ARBA00012133"/>
    </source>
</evidence>
<reference evidence="23" key="1">
    <citation type="journal article" date="2019" name="Int. J. Syst. Evol. Microbiol.">
        <title>The Global Catalogue of Microorganisms (GCM) 10K type strain sequencing project: providing services to taxonomists for standard genome sequencing and annotation.</title>
        <authorList>
            <consortium name="The Broad Institute Genomics Platform"/>
            <consortium name="The Broad Institute Genome Sequencing Center for Infectious Disease"/>
            <person name="Wu L."/>
            <person name="Ma J."/>
        </authorList>
    </citation>
    <scope>NUCLEOTIDE SEQUENCE [LARGE SCALE GENOMIC DNA]</scope>
    <source>
        <strain evidence="23">SHR3</strain>
    </source>
</reference>
<feature type="transmembrane region" description="Helical" evidence="21">
    <location>
        <begin position="60"/>
        <end position="79"/>
    </location>
</feature>
<dbReference type="InterPro" id="IPR033718">
    <property type="entry name" value="DAGK_prok"/>
</dbReference>
<keyword evidence="14 21" id="KW-0067">ATP-binding</keyword>
<evidence type="ECO:0000313" key="23">
    <source>
        <dbReference type="Proteomes" id="UP001595974"/>
    </source>
</evidence>
<keyword evidence="7" id="KW-0444">Lipid biosynthesis</keyword>
<evidence type="ECO:0000256" key="10">
    <source>
        <dbReference type="ARBA" id="ARBA00022692"/>
    </source>
</evidence>
<evidence type="ECO:0000256" key="20">
    <source>
        <dbReference type="ARBA" id="ARBA00023264"/>
    </source>
</evidence>
<evidence type="ECO:0000256" key="15">
    <source>
        <dbReference type="ARBA" id="ARBA00022842"/>
    </source>
</evidence>
<keyword evidence="9 21" id="KW-0808">Transferase</keyword>
<keyword evidence="18 21" id="KW-0472">Membrane</keyword>
<evidence type="ECO:0000256" key="3">
    <source>
        <dbReference type="ARBA" id="ARBA00005967"/>
    </source>
</evidence>
<comment type="caution">
    <text evidence="22">The sequence shown here is derived from an EMBL/GenBank/DDBJ whole genome shotgun (WGS) entry which is preliminary data.</text>
</comment>
<keyword evidence="16 21" id="KW-1133">Transmembrane helix</keyword>
<evidence type="ECO:0000256" key="5">
    <source>
        <dbReference type="ARBA" id="ARBA00017575"/>
    </source>
</evidence>
<dbReference type="RefSeq" id="WP_096447063.1">
    <property type="nucleotide sequence ID" value="NZ_JBHSOG010000002.1"/>
</dbReference>
<comment type="caution">
    <text evidence="21">Lacks conserved residue(s) required for the propagation of feature annotation.</text>
</comment>
<evidence type="ECO:0000256" key="17">
    <source>
        <dbReference type="ARBA" id="ARBA00023098"/>
    </source>
</evidence>
<evidence type="ECO:0000256" key="6">
    <source>
        <dbReference type="ARBA" id="ARBA00022475"/>
    </source>
</evidence>
<organism evidence="22 23">
    <name type="scientific">Thauera sinica</name>
    <dbReference type="NCBI Taxonomy" id="2665146"/>
    <lineage>
        <taxon>Bacteria</taxon>
        <taxon>Pseudomonadati</taxon>
        <taxon>Pseudomonadota</taxon>
        <taxon>Betaproteobacteria</taxon>
        <taxon>Rhodocyclales</taxon>
        <taxon>Zoogloeaceae</taxon>
        <taxon>Thauera</taxon>
    </lineage>
</organism>
<keyword evidence="8 21" id="KW-0997">Cell inner membrane</keyword>
<dbReference type="PANTHER" id="PTHR34299">
    <property type="entry name" value="DIACYLGLYCEROL KINASE"/>
    <property type="match status" value="1"/>
</dbReference>
<keyword evidence="17 21" id="KW-0443">Lipid metabolism</keyword>